<gene>
    <name evidence="3" type="primary">LOC110801581</name>
</gene>
<dbReference type="GeneID" id="110801581"/>
<dbReference type="PANTHER" id="PTHR33233:SF17">
    <property type="entry name" value="DUF4283 DOMAIN-CONTAINING PROTEIN"/>
    <property type="match status" value="1"/>
</dbReference>
<sequence>MEGGSDGTPKPTETWANKVKGSSIASKGKALSFVAPVCTDGKVIACLQQSELNRCNAPWSNAVVMFVIGETPTIASVMRFITKEWNHVAMPKVFLHDEGYFVLKFGSVEDKDVVLFAGPHFFYGKLTILKQWSPSFCFHEKVLKVIPLWIKFPNLPLNRWGEDSLSRLSSVVGVPLYADECTSQHLRISFARVLVEVDVTRPLPSSITVADPSGQEFEQATEYE</sequence>
<evidence type="ECO:0000259" key="1">
    <source>
        <dbReference type="Pfam" id="PF14111"/>
    </source>
</evidence>
<evidence type="ECO:0000313" key="2">
    <source>
        <dbReference type="Proteomes" id="UP000813463"/>
    </source>
</evidence>
<evidence type="ECO:0000313" key="3">
    <source>
        <dbReference type="RefSeq" id="XP_021862631.1"/>
    </source>
</evidence>
<dbReference type="AlphaFoldDB" id="A0A9R0K8L5"/>
<name>A0A9R0K8L5_SPIOL</name>
<accession>A0A9R0K8L5</accession>
<proteinExistence type="predicted"/>
<dbReference type="RefSeq" id="XP_021862631.1">
    <property type="nucleotide sequence ID" value="XM_022006939.1"/>
</dbReference>
<dbReference type="InterPro" id="IPR025558">
    <property type="entry name" value="DUF4283"/>
</dbReference>
<keyword evidence="2" id="KW-1185">Reference proteome</keyword>
<reference evidence="3" key="2">
    <citation type="submission" date="2025-08" db="UniProtKB">
        <authorList>
            <consortium name="RefSeq"/>
        </authorList>
    </citation>
    <scope>IDENTIFICATION</scope>
    <source>
        <tissue evidence="3">Leaf</tissue>
    </source>
</reference>
<dbReference type="KEGG" id="soe:110801581"/>
<reference evidence="2" key="1">
    <citation type="journal article" date="2021" name="Nat. Commun.">
        <title>Genomic analyses provide insights into spinach domestication and the genetic basis of agronomic traits.</title>
        <authorList>
            <person name="Cai X."/>
            <person name="Sun X."/>
            <person name="Xu C."/>
            <person name="Sun H."/>
            <person name="Wang X."/>
            <person name="Ge C."/>
            <person name="Zhang Z."/>
            <person name="Wang Q."/>
            <person name="Fei Z."/>
            <person name="Jiao C."/>
            <person name="Wang Q."/>
        </authorList>
    </citation>
    <scope>NUCLEOTIDE SEQUENCE [LARGE SCALE GENOMIC DNA]</scope>
    <source>
        <strain evidence="2">cv. Varoflay</strain>
    </source>
</reference>
<dbReference type="OrthoDB" id="1939300at2759"/>
<dbReference type="Pfam" id="PF14111">
    <property type="entry name" value="DUF4283"/>
    <property type="match status" value="1"/>
</dbReference>
<dbReference type="PANTHER" id="PTHR33233">
    <property type="entry name" value="ENDONUCLEASE/EXONUCLEASE/PHOSPHATASE"/>
    <property type="match status" value="1"/>
</dbReference>
<organism evidence="2 3">
    <name type="scientific">Spinacia oleracea</name>
    <name type="common">Spinach</name>
    <dbReference type="NCBI Taxonomy" id="3562"/>
    <lineage>
        <taxon>Eukaryota</taxon>
        <taxon>Viridiplantae</taxon>
        <taxon>Streptophyta</taxon>
        <taxon>Embryophyta</taxon>
        <taxon>Tracheophyta</taxon>
        <taxon>Spermatophyta</taxon>
        <taxon>Magnoliopsida</taxon>
        <taxon>eudicotyledons</taxon>
        <taxon>Gunneridae</taxon>
        <taxon>Pentapetalae</taxon>
        <taxon>Caryophyllales</taxon>
        <taxon>Chenopodiaceae</taxon>
        <taxon>Chenopodioideae</taxon>
        <taxon>Anserineae</taxon>
        <taxon>Spinacia</taxon>
    </lineage>
</organism>
<feature type="domain" description="DUF4283" evidence="1">
    <location>
        <begin position="58"/>
        <end position="139"/>
    </location>
</feature>
<protein>
    <recommendedName>
        <fullName evidence="1">DUF4283 domain-containing protein</fullName>
    </recommendedName>
</protein>
<dbReference type="Proteomes" id="UP000813463">
    <property type="component" value="Chromosome 6"/>
</dbReference>